<dbReference type="InterPro" id="IPR012334">
    <property type="entry name" value="Pectin_lyas_fold"/>
</dbReference>
<protein>
    <submittedName>
        <fullName evidence="3">Nitrous oxide reductase family maturation protein NosD</fullName>
    </submittedName>
</protein>
<dbReference type="SUPFAM" id="SSF51126">
    <property type="entry name" value="Pectin lyase-like"/>
    <property type="match status" value="1"/>
</dbReference>
<feature type="signal peptide" evidence="1">
    <location>
        <begin position="1"/>
        <end position="33"/>
    </location>
</feature>
<dbReference type="RefSeq" id="WP_382393716.1">
    <property type="nucleotide sequence ID" value="NZ_JBHTCQ010000001.1"/>
</dbReference>
<evidence type="ECO:0000256" key="1">
    <source>
        <dbReference type="SAM" id="SignalP"/>
    </source>
</evidence>
<dbReference type="SMART" id="SM00710">
    <property type="entry name" value="PbH1"/>
    <property type="match status" value="6"/>
</dbReference>
<dbReference type="Proteomes" id="UP001596455">
    <property type="component" value="Unassembled WGS sequence"/>
</dbReference>
<evidence type="ECO:0000259" key="2">
    <source>
        <dbReference type="Pfam" id="PF13229"/>
    </source>
</evidence>
<dbReference type="InterPro" id="IPR011050">
    <property type="entry name" value="Pectin_lyase_fold/virulence"/>
</dbReference>
<gene>
    <name evidence="3" type="ORF">ACFQQL_09845</name>
</gene>
<keyword evidence="1" id="KW-0732">Signal</keyword>
<dbReference type="EMBL" id="JBHTCQ010000001">
    <property type="protein sequence ID" value="MFC7405410.1"/>
    <property type="molecule type" value="Genomic_DNA"/>
</dbReference>
<dbReference type="Pfam" id="PF13229">
    <property type="entry name" value="Beta_helix"/>
    <property type="match status" value="1"/>
</dbReference>
<dbReference type="Gene3D" id="2.160.20.10">
    <property type="entry name" value="Single-stranded right-handed beta-helix, Pectin lyase-like"/>
    <property type="match status" value="1"/>
</dbReference>
<sequence length="457" mass="46897">MIQLARPRRVRRRPARAGSLLIAVALLLAGCGAPDGSDDTNGSDDAEPQVLRVPEDHESISAAVDAARPGDLVLVAPGTYPEEVLVDTEDVTIRGEVRDEVVVDAEGVRSAGIVAVADGVRVENLTVRNATFYGVLVTGLHEDGADPGAHGAGDYETLDPQEHPPVQRFGISHVTATNNGLYGIYAFDAQHGHITDSYASGSADSGIYVGQCRECDVLVRANVAERNAVGYENANASDSVVITGNRFAGNRVGLTLLSNYQEAFAPQHGNLVAGNVVTGNDSNTSPAQAEGGFGVGVGISGGQDNTFVANLVTANPRAGVLLTHAEDIPTTGNVLERTAFAADGLPANGVDVANVSASRSPAAGNCLEGTAGGESVLPEDLLTDCTGTQPAARDADLPSVEVPPGTSFLEVPGPPPQPSMADVETIPEPLPDAVEMPDLADVAVPAADLLADRSGVS</sequence>
<evidence type="ECO:0000313" key="3">
    <source>
        <dbReference type="EMBL" id="MFC7405410.1"/>
    </source>
</evidence>
<proteinExistence type="predicted"/>
<organism evidence="3 4">
    <name type="scientific">Georgenia alba</name>
    <dbReference type="NCBI Taxonomy" id="2233858"/>
    <lineage>
        <taxon>Bacteria</taxon>
        <taxon>Bacillati</taxon>
        <taxon>Actinomycetota</taxon>
        <taxon>Actinomycetes</taxon>
        <taxon>Micrococcales</taxon>
        <taxon>Bogoriellaceae</taxon>
        <taxon>Georgenia</taxon>
    </lineage>
</organism>
<name>A0ABW2Q7B5_9MICO</name>
<reference evidence="4" key="1">
    <citation type="journal article" date="2019" name="Int. J. Syst. Evol. Microbiol.">
        <title>The Global Catalogue of Microorganisms (GCM) 10K type strain sequencing project: providing services to taxonomists for standard genome sequencing and annotation.</title>
        <authorList>
            <consortium name="The Broad Institute Genomics Platform"/>
            <consortium name="The Broad Institute Genome Sequencing Center for Infectious Disease"/>
            <person name="Wu L."/>
            <person name="Ma J."/>
        </authorList>
    </citation>
    <scope>NUCLEOTIDE SEQUENCE [LARGE SCALE GENOMIC DNA]</scope>
    <source>
        <strain evidence="4">JCM 1490</strain>
    </source>
</reference>
<dbReference type="PROSITE" id="PS51257">
    <property type="entry name" value="PROKAR_LIPOPROTEIN"/>
    <property type="match status" value="1"/>
</dbReference>
<keyword evidence="4" id="KW-1185">Reference proteome</keyword>
<evidence type="ECO:0000313" key="4">
    <source>
        <dbReference type="Proteomes" id="UP001596455"/>
    </source>
</evidence>
<dbReference type="InterPro" id="IPR006626">
    <property type="entry name" value="PbH1"/>
</dbReference>
<feature type="domain" description="Right handed beta helix" evidence="2">
    <location>
        <begin position="169"/>
        <end position="333"/>
    </location>
</feature>
<comment type="caution">
    <text evidence="3">The sequence shown here is derived from an EMBL/GenBank/DDBJ whole genome shotgun (WGS) entry which is preliminary data.</text>
</comment>
<dbReference type="InterPro" id="IPR039448">
    <property type="entry name" value="Beta_helix"/>
</dbReference>
<accession>A0ABW2Q7B5</accession>
<feature type="chain" id="PRO_5046675420" evidence="1">
    <location>
        <begin position="34"/>
        <end position="457"/>
    </location>
</feature>